<dbReference type="PROSITE" id="PS51534">
    <property type="entry name" value="SEFIR"/>
    <property type="match status" value="1"/>
</dbReference>
<dbReference type="InterPro" id="IPR000157">
    <property type="entry name" value="TIR_dom"/>
</dbReference>
<dbReference type="Proteomes" id="UP000648984">
    <property type="component" value="Unassembled WGS sequence"/>
</dbReference>
<dbReference type="SUPFAM" id="SSF52200">
    <property type="entry name" value="Toll/Interleukin receptor TIR domain"/>
    <property type="match status" value="1"/>
</dbReference>
<dbReference type="InterPro" id="IPR043472">
    <property type="entry name" value="Macro_dom-like"/>
</dbReference>
<sequence length="220" mass="24589">MLKIKRGSVFDEKCDLIVLPCSSSGTVTSWVKREIEQNNLPFPSGLIPFGQVRLLSTEARYTKADFVGYAASVDAKTTRSNLSAIEKIASSLILHCKQNDCSIVNIPLLGTGAGGLDAAAVLEVYEKIIGRESFTLNVFAPDKTTYQNILNETPEHISNTDAQIEHPRVFISYSWKDDSVKNWVFELAHHLCANGVDARLDRFHLRPGMDLPQWMTKRTY</sequence>
<evidence type="ECO:0000313" key="2">
    <source>
        <dbReference type="EMBL" id="NMG77714.1"/>
    </source>
</evidence>
<dbReference type="RefSeq" id="WP_169262822.1">
    <property type="nucleotide sequence ID" value="NZ_WTVQ01000098.1"/>
</dbReference>
<organism evidence="2 3">
    <name type="scientific">Aromatoleum diolicum</name>
    <dbReference type="NCBI Taxonomy" id="75796"/>
    <lineage>
        <taxon>Bacteria</taxon>
        <taxon>Pseudomonadati</taxon>
        <taxon>Pseudomonadota</taxon>
        <taxon>Betaproteobacteria</taxon>
        <taxon>Rhodocyclales</taxon>
        <taxon>Rhodocyclaceae</taxon>
        <taxon>Aromatoleum</taxon>
    </lineage>
</organism>
<dbReference type="Pfam" id="PF13676">
    <property type="entry name" value="TIR_2"/>
    <property type="match status" value="1"/>
</dbReference>
<dbReference type="Gene3D" id="3.40.220.10">
    <property type="entry name" value="Leucine Aminopeptidase, subunit E, domain 1"/>
    <property type="match status" value="1"/>
</dbReference>
<name>A0ABX1QJY7_9RHOO</name>
<proteinExistence type="predicted"/>
<gene>
    <name evidence="2" type="ORF">GPA25_23485</name>
</gene>
<dbReference type="InterPro" id="IPR035897">
    <property type="entry name" value="Toll_tir_struct_dom_sf"/>
</dbReference>
<dbReference type="Gene3D" id="3.40.50.10140">
    <property type="entry name" value="Toll/interleukin-1 receptor homology (TIR) domain"/>
    <property type="match status" value="1"/>
</dbReference>
<dbReference type="EMBL" id="WTVQ01000098">
    <property type="protein sequence ID" value="NMG77714.1"/>
    <property type="molecule type" value="Genomic_DNA"/>
</dbReference>
<keyword evidence="3" id="KW-1185">Reference proteome</keyword>
<accession>A0ABX1QJY7</accession>
<reference evidence="2 3" key="1">
    <citation type="submission" date="2019-12" db="EMBL/GenBank/DDBJ databases">
        <title>Comparative genomics gives insights into the taxonomy of the Azoarcus-Aromatoleum group and reveals separate origins of nif in the plant-associated Azoarcus and non-plant-associated Aromatoleum sub-groups.</title>
        <authorList>
            <person name="Lafos M."/>
            <person name="Maluk M."/>
            <person name="Batista M."/>
            <person name="Junghare M."/>
            <person name="Carmona M."/>
            <person name="Faoro H."/>
            <person name="Cruz L.M."/>
            <person name="Battistoni F."/>
            <person name="De Souza E."/>
            <person name="Pedrosa F."/>
            <person name="Chen W.-M."/>
            <person name="Poole P.S."/>
            <person name="Dixon R.A."/>
            <person name="James E.K."/>
        </authorList>
    </citation>
    <scope>NUCLEOTIDE SEQUENCE [LARGE SCALE GENOMIC DNA]</scope>
    <source>
        <strain evidence="2 3">22Lin</strain>
    </source>
</reference>
<evidence type="ECO:0000313" key="3">
    <source>
        <dbReference type="Proteomes" id="UP000648984"/>
    </source>
</evidence>
<protein>
    <recommendedName>
        <fullName evidence="1">SEFIR domain-containing protein</fullName>
    </recommendedName>
</protein>
<dbReference type="SUPFAM" id="SSF52949">
    <property type="entry name" value="Macro domain-like"/>
    <property type="match status" value="1"/>
</dbReference>
<dbReference type="InterPro" id="IPR013568">
    <property type="entry name" value="SEFIR_dom"/>
</dbReference>
<feature type="domain" description="SEFIR" evidence="1">
    <location>
        <begin position="166"/>
        <end position="220"/>
    </location>
</feature>
<evidence type="ECO:0000259" key="1">
    <source>
        <dbReference type="PROSITE" id="PS51534"/>
    </source>
</evidence>
<comment type="caution">
    <text evidence="2">The sequence shown here is derived from an EMBL/GenBank/DDBJ whole genome shotgun (WGS) entry which is preliminary data.</text>
</comment>